<evidence type="ECO:0000313" key="1">
    <source>
        <dbReference type="EMBL" id="KFE60576.1"/>
    </source>
</evidence>
<dbReference type="AlphaFoldDB" id="A0A085VYR3"/>
<comment type="caution">
    <text evidence="1">The sequence shown here is derived from an EMBL/GenBank/DDBJ whole genome shotgun (WGS) entry which is preliminary data.</text>
</comment>
<gene>
    <name evidence="1" type="ORF">DB31_5915</name>
</gene>
<dbReference type="RefSeq" id="WP_240487249.1">
    <property type="nucleotide sequence ID" value="NZ_JMCB01000030.1"/>
</dbReference>
<evidence type="ECO:0000313" key="2">
    <source>
        <dbReference type="Proteomes" id="UP000028725"/>
    </source>
</evidence>
<proteinExistence type="predicted"/>
<dbReference type="Proteomes" id="UP000028725">
    <property type="component" value="Unassembled WGS sequence"/>
</dbReference>
<organism evidence="1 2">
    <name type="scientific">Hyalangium minutum</name>
    <dbReference type="NCBI Taxonomy" id="394096"/>
    <lineage>
        <taxon>Bacteria</taxon>
        <taxon>Pseudomonadati</taxon>
        <taxon>Myxococcota</taxon>
        <taxon>Myxococcia</taxon>
        <taxon>Myxococcales</taxon>
        <taxon>Cystobacterineae</taxon>
        <taxon>Archangiaceae</taxon>
        <taxon>Hyalangium</taxon>
    </lineage>
</organism>
<dbReference type="STRING" id="394096.DB31_5915"/>
<name>A0A085VYR3_9BACT</name>
<reference evidence="1 2" key="1">
    <citation type="submission" date="2014-04" db="EMBL/GenBank/DDBJ databases">
        <title>Genome assembly of Hyalangium minutum DSM 14724.</title>
        <authorList>
            <person name="Sharma G."/>
            <person name="Subramanian S."/>
        </authorList>
    </citation>
    <scope>NUCLEOTIDE SEQUENCE [LARGE SCALE GENOMIC DNA]</scope>
    <source>
        <strain evidence="1 2">DSM 14724</strain>
    </source>
</reference>
<keyword evidence="2" id="KW-1185">Reference proteome</keyword>
<dbReference type="EMBL" id="JMCB01000030">
    <property type="protein sequence ID" value="KFE60576.1"/>
    <property type="molecule type" value="Genomic_DNA"/>
</dbReference>
<dbReference type="PATRIC" id="fig|394096.3.peg.8635"/>
<sequence>MRREVLFLIDGEGRILWSDASASPVALPDSRARWEAIWGLRAQLAEIAHSHPVGPLAFSQEDETTMEALIQALGKRPRFSVVAPDGMLVRDREGQESRAAEEPWWTQLLRLASGMTEGAGAEPLPELPPG</sequence>
<evidence type="ECO:0008006" key="3">
    <source>
        <dbReference type="Google" id="ProtNLM"/>
    </source>
</evidence>
<protein>
    <recommendedName>
        <fullName evidence="3">JAB domain-containing protein</fullName>
    </recommendedName>
</protein>
<accession>A0A085VYR3</accession>